<protein>
    <recommendedName>
        <fullName evidence="1">LUD domain-containing protein</fullName>
    </recommendedName>
</protein>
<proteinExistence type="predicted"/>
<dbReference type="Pfam" id="PF02589">
    <property type="entry name" value="LUD_dom"/>
    <property type="match status" value="1"/>
</dbReference>
<dbReference type="InterPro" id="IPR003741">
    <property type="entry name" value="LUD_dom"/>
</dbReference>
<feature type="domain" description="LUD" evidence="1">
    <location>
        <begin position="16"/>
        <end position="200"/>
    </location>
</feature>
<evidence type="ECO:0000313" key="2">
    <source>
        <dbReference type="EMBL" id="KKT11705.1"/>
    </source>
</evidence>
<evidence type="ECO:0000313" key="3">
    <source>
        <dbReference type="Proteomes" id="UP000033910"/>
    </source>
</evidence>
<accession>A0A0G1EP10</accession>
<sequence length="206" mass="22452">MQSNNQFGELASGGQLKEAVIALEKNGFDVEVVESGVAAKEKVLGILPEKAEVFTMTSQTLEQIGLSEVVNNSGKYDSVRNKLNGMDRNTQSREMAKLGAAPDWVVSSVHAITEDGHLLIASNTGSQLSAEAYAGGKVIFVVGTQKIVKNTTEGLERIYNYVLPLEDERAQKAYGMHSNVSKILIINKEIMPKRITVILVKERLGF</sequence>
<dbReference type="PANTHER" id="PTHR36179:SF2">
    <property type="entry name" value="LUD DOMAIN-CONTAINING PROTEIN"/>
    <property type="match status" value="1"/>
</dbReference>
<dbReference type="PANTHER" id="PTHR36179">
    <property type="entry name" value="LUD_DOM DOMAIN-CONTAINING PROTEIN"/>
    <property type="match status" value="1"/>
</dbReference>
<dbReference type="AlphaFoldDB" id="A0A0G1EP10"/>
<evidence type="ECO:0000259" key="1">
    <source>
        <dbReference type="Pfam" id="PF02589"/>
    </source>
</evidence>
<dbReference type="EMBL" id="LCGF01000011">
    <property type="protein sequence ID" value="KKT11705.1"/>
    <property type="molecule type" value="Genomic_DNA"/>
</dbReference>
<name>A0A0G1EP10_UNCKA</name>
<gene>
    <name evidence="2" type="ORF">UV89_C0011G0027</name>
</gene>
<organism evidence="2 3">
    <name type="scientific">candidate division WWE3 bacterium GW2011_GWB2_43_22</name>
    <dbReference type="NCBI Taxonomy" id="1619118"/>
    <lineage>
        <taxon>Bacteria</taxon>
        <taxon>Katanobacteria</taxon>
    </lineage>
</organism>
<comment type="caution">
    <text evidence="2">The sequence shown here is derived from an EMBL/GenBank/DDBJ whole genome shotgun (WGS) entry which is preliminary data.</text>
</comment>
<reference evidence="2 3" key="1">
    <citation type="journal article" date="2015" name="Nature">
        <title>rRNA introns, odd ribosomes, and small enigmatic genomes across a large radiation of phyla.</title>
        <authorList>
            <person name="Brown C.T."/>
            <person name="Hug L.A."/>
            <person name="Thomas B.C."/>
            <person name="Sharon I."/>
            <person name="Castelle C.J."/>
            <person name="Singh A."/>
            <person name="Wilkins M.J."/>
            <person name="Williams K.H."/>
            <person name="Banfield J.F."/>
        </authorList>
    </citation>
    <scope>NUCLEOTIDE SEQUENCE [LARGE SCALE GENOMIC DNA]</scope>
</reference>
<dbReference type="Proteomes" id="UP000033910">
    <property type="component" value="Unassembled WGS sequence"/>
</dbReference>